<dbReference type="Pfam" id="PF07784">
    <property type="entry name" value="DUF1622"/>
    <property type="match status" value="1"/>
</dbReference>
<dbReference type="PANTHER" id="PTHR38468:SF1">
    <property type="entry name" value="SLL0939 PROTEIN"/>
    <property type="match status" value="1"/>
</dbReference>
<dbReference type="AlphaFoldDB" id="A0A941JVK3"/>
<dbReference type="PANTHER" id="PTHR38468">
    <property type="entry name" value="SLL0939 PROTEIN"/>
    <property type="match status" value="1"/>
</dbReference>
<protein>
    <submittedName>
        <fullName evidence="2">DUF1622 domain-containing protein</fullName>
    </submittedName>
</protein>
<keyword evidence="1" id="KW-1133">Transmembrane helix</keyword>
<keyword evidence="1" id="KW-0812">Transmembrane</keyword>
<evidence type="ECO:0000313" key="2">
    <source>
        <dbReference type="EMBL" id="MBR8829255.1"/>
    </source>
</evidence>
<proteinExistence type="predicted"/>
<accession>A0A941JVK3</accession>
<evidence type="ECO:0000313" key="3">
    <source>
        <dbReference type="Proteomes" id="UP000767446"/>
    </source>
</evidence>
<gene>
    <name evidence="2" type="ORF">DSM107014_15380</name>
</gene>
<evidence type="ECO:0000256" key="1">
    <source>
        <dbReference type="SAM" id="Phobius"/>
    </source>
</evidence>
<comment type="caution">
    <text evidence="2">The sequence shown here is derived from an EMBL/GenBank/DDBJ whole genome shotgun (WGS) entry which is preliminary data.</text>
</comment>
<name>A0A941JVK3_9CHRO</name>
<feature type="transmembrane region" description="Helical" evidence="1">
    <location>
        <begin position="12"/>
        <end position="35"/>
    </location>
</feature>
<reference evidence="2" key="1">
    <citation type="submission" date="2021-02" db="EMBL/GenBank/DDBJ databases">
        <title>Metagenome analyses of Stigonema ocellatum DSM 106950, Chlorogloea purpurea SAG 13.99 and Gomphosphaeria aponina DSM 107014.</title>
        <authorList>
            <person name="Marter P."/>
            <person name="Huang S."/>
        </authorList>
    </citation>
    <scope>NUCLEOTIDE SEQUENCE</scope>
    <source>
        <strain evidence="2">JP213</strain>
    </source>
</reference>
<sequence length="129" mass="14354">MELIEQLAGGLGIVVSLLKFILEAVAVFCILIGLVKTLQMANRLTRRQGFEQPFIEIRLCFGSWLALALEFQLGADILATTVTPTFQSLGQLAAIAVIRTFLNYFLNKELEAEYDLQEKSKAKLSEDNS</sequence>
<keyword evidence="1" id="KW-0472">Membrane</keyword>
<organism evidence="2 3">
    <name type="scientific">Gomphosphaeria aponina SAG 52.96 = DSM 107014</name>
    <dbReference type="NCBI Taxonomy" id="1521640"/>
    <lineage>
        <taxon>Bacteria</taxon>
        <taxon>Bacillati</taxon>
        <taxon>Cyanobacteriota</taxon>
        <taxon>Cyanophyceae</taxon>
        <taxon>Oscillatoriophycideae</taxon>
        <taxon>Chroococcales</taxon>
        <taxon>Gomphosphaeriaceae</taxon>
        <taxon>Gomphosphaeria</taxon>
    </lineage>
</organism>
<dbReference type="InterPro" id="IPR012427">
    <property type="entry name" value="DUF1622"/>
</dbReference>
<dbReference type="Proteomes" id="UP000767446">
    <property type="component" value="Unassembled WGS sequence"/>
</dbReference>
<dbReference type="EMBL" id="JADQBC010000120">
    <property type="protein sequence ID" value="MBR8829255.1"/>
    <property type="molecule type" value="Genomic_DNA"/>
</dbReference>